<evidence type="ECO:0000259" key="10">
    <source>
        <dbReference type="SMART" id="SM00062"/>
    </source>
</evidence>
<dbReference type="CDD" id="cd13553">
    <property type="entry name" value="PBP2_NrtA_CpmA_like"/>
    <property type="match status" value="1"/>
</dbReference>
<dbReference type="InterPro" id="IPR010067">
    <property type="entry name" value="ABC_SsuA_sub-bd"/>
</dbReference>
<feature type="domain" description="Solute-binding protein family 3/N-terminal" evidence="10">
    <location>
        <begin position="38"/>
        <end position="282"/>
    </location>
</feature>
<organism evidence="11">
    <name type="scientific">Moorella thermoacetica Y72</name>
    <dbReference type="NCBI Taxonomy" id="1325331"/>
    <lineage>
        <taxon>Bacteria</taxon>
        <taxon>Bacillati</taxon>
        <taxon>Bacillota</taxon>
        <taxon>Clostridia</taxon>
        <taxon>Neomoorellales</taxon>
        <taxon>Neomoorellaceae</taxon>
        <taxon>Neomoorella</taxon>
    </lineage>
</organism>
<comment type="similarity">
    <text evidence="3">Belongs to the bacterial solute-binding protein SsuA/TauA family.</text>
</comment>
<evidence type="ECO:0000256" key="4">
    <source>
        <dbReference type="ARBA" id="ARBA00022448"/>
    </source>
</evidence>
<dbReference type="EMBL" id="DF238840">
    <property type="protein sequence ID" value="GAF25165.1"/>
    <property type="molecule type" value="Genomic_DNA"/>
</dbReference>
<dbReference type="SUPFAM" id="SSF53850">
    <property type="entry name" value="Periplasmic binding protein-like II"/>
    <property type="match status" value="1"/>
</dbReference>
<dbReference type="RefSeq" id="WP_025773231.1">
    <property type="nucleotide sequence ID" value="NZ_DF238840.1"/>
</dbReference>
<accession>A0A0S6UAF9</accession>
<evidence type="ECO:0000256" key="3">
    <source>
        <dbReference type="ARBA" id="ARBA00010742"/>
    </source>
</evidence>
<dbReference type="NCBIfam" id="TIGR01728">
    <property type="entry name" value="SsuA_fam"/>
    <property type="match status" value="1"/>
</dbReference>
<dbReference type="Pfam" id="PF13379">
    <property type="entry name" value="NMT1_2"/>
    <property type="match status" value="1"/>
</dbReference>
<dbReference type="PROSITE" id="PS51257">
    <property type="entry name" value="PROKAR_LIPOPROTEIN"/>
    <property type="match status" value="1"/>
</dbReference>
<dbReference type="Proteomes" id="UP000063718">
    <property type="component" value="Unassembled WGS sequence"/>
</dbReference>
<dbReference type="GO" id="GO:0005886">
    <property type="term" value="C:plasma membrane"/>
    <property type="evidence" value="ECO:0007669"/>
    <property type="project" value="UniProtKB-SubCell"/>
</dbReference>
<evidence type="ECO:0000256" key="1">
    <source>
        <dbReference type="ARBA" id="ARBA00004418"/>
    </source>
</evidence>
<evidence type="ECO:0000313" key="11">
    <source>
        <dbReference type="EMBL" id="GAF25165.1"/>
    </source>
</evidence>
<evidence type="ECO:0000256" key="9">
    <source>
        <dbReference type="SAM" id="SignalP"/>
    </source>
</evidence>
<sequence length="335" mass="36289">MIKKAIGLTLTALLMVTSLAGCGNGKGATASRDGEPAAIKVGTNRALGTVVPYIARTRGIIAAKGLKVDIVDFQDGSTLMEAFASGQLDIAFTGVAPAAIWQGKGVPLKVVASANGGGHVLLTREDAGIKDLSELKGKKIAEPRTGTVSDTLLRSRILQDEAKLDPEKDVQLLPGMAPADMPAALTVSKEVDAVLTWEPFASRAEREFKGIRVLYDAAAEWKKQKSGAAYYPVNVVVARQSFIDRHPDELKKFLAAYKETVDFINNRPDEANALIARELNLDKEIVASARQRIDYTWQLDIPATLETLKWSQKLGYLQEIPSPGKLFDSSYLPRE</sequence>
<dbReference type="GO" id="GO:0042597">
    <property type="term" value="C:periplasmic space"/>
    <property type="evidence" value="ECO:0007669"/>
    <property type="project" value="UniProtKB-SubCell"/>
</dbReference>
<dbReference type="SMART" id="SM00062">
    <property type="entry name" value="PBPb"/>
    <property type="match status" value="1"/>
</dbReference>
<keyword evidence="8" id="KW-0472">Membrane</keyword>
<feature type="signal peptide" evidence="9">
    <location>
        <begin position="1"/>
        <end position="20"/>
    </location>
</feature>
<dbReference type="AlphaFoldDB" id="A0A0S6UAF9"/>
<feature type="chain" id="PRO_5038573273" evidence="9">
    <location>
        <begin position="21"/>
        <end position="335"/>
    </location>
</feature>
<evidence type="ECO:0000256" key="8">
    <source>
        <dbReference type="ARBA" id="ARBA00023136"/>
    </source>
</evidence>
<keyword evidence="5" id="KW-1003">Cell membrane</keyword>
<dbReference type="InterPro" id="IPR001638">
    <property type="entry name" value="Solute-binding_3/MltF_N"/>
</dbReference>
<evidence type="ECO:0000256" key="6">
    <source>
        <dbReference type="ARBA" id="ARBA00022519"/>
    </source>
</evidence>
<proteinExistence type="inferred from homology"/>
<dbReference type="PANTHER" id="PTHR30024">
    <property type="entry name" value="ALIPHATIC SULFONATES-BINDING PROTEIN-RELATED"/>
    <property type="match status" value="1"/>
</dbReference>
<evidence type="ECO:0000256" key="2">
    <source>
        <dbReference type="ARBA" id="ARBA00004533"/>
    </source>
</evidence>
<keyword evidence="7 9" id="KW-0732">Signal</keyword>
<dbReference type="GO" id="GO:0042626">
    <property type="term" value="F:ATPase-coupled transmembrane transporter activity"/>
    <property type="evidence" value="ECO:0007669"/>
    <property type="project" value="InterPro"/>
</dbReference>
<dbReference type="PANTHER" id="PTHR30024:SF47">
    <property type="entry name" value="TAURINE-BINDING PERIPLASMIC PROTEIN"/>
    <property type="match status" value="1"/>
</dbReference>
<name>A0A0S6UAF9_NEOTH</name>
<dbReference type="InterPro" id="IPR044527">
    <property type="entry name" value="NrtA/CpmA_ABC-bd_dom"/>
</dbReference>
<keyword evidence="6" id="KW-0997">Cell inner membrane</keyword>
<protein>
    <submittedName>
        <fullName evidence="11">ABC-type nitrate/sulfonate/bicarbonate transport systems, periplasmic components</fullName>
    </submittedName>
</protein>
<comment type="subcellular location">
    <subcellularLocation>
        <location evidence="2">Cell inner membrane</location>
    </subcellularLocation>
    <subcellularLocation>
        <location evidence="1">Periplasm</location>
    </subcellularLocation>
</comment>
<gene>
    <name evidence="11" type="ORF">MTY_0495</name>
</gene>
<dbReference type="Gene3D" id="3.40.190.10">
    <property type="entry name" value="Periplasmic binding protein-like II"/>
    <property type="match status" value="2"/>
</dbReference>
<evidence type="ECO:0000256" key="5">
    <source>
        <dbReference type="ARBA" id="ARBA00022475"/>
    </source>
</evidence>
<keyword evidence="4" id="KW-0813">Transport</keyword>
<evidence type="ECO:0000256" key="7">
    <source>
        <dbReference type="ARBA" id="ARBA00022729"/>
    </source>
</evidence>
<reference evidence="11" key="1">
    <citation type="journal article" date="2014" name="Gene">
        <title>Genome-guided analysis of transformation efficiency and carbon dioxide assimilation by Moorella thermoacetica Y72.</title>
        <authorList>
            <person name="Tsukahara K."/>
            <person name="Kita A."/>
            <person name="Nakashimada Y."/>
            <person name="Hoshino T."/>
            <person name="Murakami K."/>
        </authorList>
    </citation>
    <scope>NUCLEOTIDE SEQUENCE [LARGE SCALE GENOMIC DNA]</scope>
    <source>
        <strain evidence="11">Y72</strain>
    </source>
</reference>